<evidence type="ECO:0000313" key="7">
    <source>
        <dbReference type="EMBL" id="KAG8628544.1"/>
    </source>
</evidence>
<dbReference type="GO" id="GO:0004497">
    <property type="term" value="F:monooxygenase activity"/>
    <property type="evidence" value="ECO:0007669"/>
    <property type="project" value="InterPro"/>
</dbReference>
<keyword evidence="8" id="KW-1185">Reference proteome</keyword>
<evidence type="ECO:0000256" key="6">
    <source>
        <dbReference type="SAM" id="Phobius"/>
    </source>
</evidence>
<dbReference type="AlphaFoldDB" id="A0A8K0PK75"/>
<dbReference type="PANTHER" id="PTHR46300:SF4">
    <property type="entry name" value="CYTOCHROME P450 98A3"/>
    <property type="match status" value="1"/>
</dbReference>
<keyword evidence="4 5" id="KW-0408">Iron</keyword>
<feature type="transmembrane region" description="Helical" evidence="6">
    <location>
        <begin position="20"/>
        <end position="44"/>
    </location>
</feature>
<dbReference type="OrthoDB" id="2789670at2759"/>
<dbReference type="InterPro" id="IPR036396">
    <property type="entry name" value="Cyt_P450_sf"/>
</dbReference>
<organism evidence="7 8">
    <name type="scientific">Elsinoe batatas</name>
    <dbReference type="NCBI Taxonomy" id="2601811"/>
    <lineage>
        <taxon>Eukaryota</taxon>
        <taxon>Fungi</taxon>
        <taxon>Dikarya</taxon>
        <taxon>Ascomycota</taxon>
        <taxon>Pezizomycotina</taxon>
        <taxon>Dothideomycetes</taxon>
        <taxon>Dothideomycetidae</taxon>
        <taxon>Myriangiales</taxon>
        <taxon>Elsinoaceae</taxon>
        <taxon>Elsinoe</taxon>
    </lineage>
</organism>
<feature type="binding site" description="axial binding residue" evidence="5">
    <location>
        <position position="419"/>
    </location>
    <ligand>
        <name>heme</name>
        <dbReference type="ChEBI" id="CHEBI:30413"/>
    </ligand>
    <ligandPart>
        <name>Fe</name>
        <dbReference type="ChEBI" id="CHEBI:18248"/>
    </ligandPart>
</feature>
<name>A0A8K0PK75_9PEZI</name>
<dbReference type="EMBL" id="JAESVG020000004">
    <property type="protein sequence ID" value="KAG8628544.1"/>
    <property type="molecule type" value="Genomic_DNA"/>
</dbReference>
<sequence length="505" mass="56838">MDPIHLDPLSKPGALATSSTVIPLAFINRLTLIIFTLLIAFVVFDYAKVLKQRCELPPGGFPLPIFGNHFALPKNKPWIVFERWAKQYNNPLITVWLGSRPTMVLNDAWVASDLLEKRAALYASRPTMVVMADVSGQTHVNQTTLPYGDRWRNHRKTMHTAVGSQAVREYRPFQADEGKVMTKEVMDDPADYVMSIERYSASVTSTIAWGRRISKKNDYVVQQALGLMESVDAIIPGKYMMVFPSHSSTPNFAQRLLTTQSTTNLSNADIAALTADFIGGGVDTTTSSILTFLLAMLAFPDVQRKAHTELSRICSTRSPTWIDESSLPYISAIVKETLRWRTVTILAGIPDAPVQDDVYRGYRIPAGTTITGNLWAIHRYPREFFSPDEFRPERYLDGLRFEYLNSRGHNAFGWGGRQCSGQPLAEQSLFATVARRLWAAREVDIWAYNDSENMRPLPFGARFVPRSEEIKEVVVREAREARERLRRWDGETNLTVEGAAQGEGG</sequence>
<protein>
    <recommendedName>
        <fullName evidence="9">Cytochrome P450</fullName>
    </recommendedName>
</protein>
<dbReference type="Pfam" id="PF00067">
    <property type="entry name" value="p450"/>
    <property type="match status" value="2"/>
</dbReference>
<keyword evidence="6" id="KW-0472">Membrane</keyword>
<evidence type="ECO:0000256" key="5">
    <source>
        <dbReference type="PIRSR" id="PIRSR602401-1"/>
    </source>
</evidence>
<keyword evidence="2 5" id="KW-0479">Metal-binding</keyword>
<proteinExistence type="inferred from homology"/>
<comment type="cofactor">
    <cofactor evidence="5">
        <name>heme</name>
        <dbReference type="ChEBI" id="CHEBI:30413"/>
    </cofactor>
</comment>
<comment type="caution">
    <text evidence="7">The sequence shown here is derived from an EMBL/GenBank/DDBJ whole genome shotgun (WGS) entry which is preliminary data.</text>
</comment>
<reference evidence="7" key="1">
    <citation type="submission" date="2021-07" db="EMBL/GenBank/DDBJ databases">
        <title>Elsinoe batatas strain:CRI-CJ2 Genome sequencing and assembly.</title>
        <authorList>
            <person name="Huang L."/>
        </authorList>
    </citation>
    <scope>NUCLEOTIDE SEQUENCE</scope>
    <source>
        <strain evidence="7">CRI-CJ2</strain>
    </source>
</reference>
<dbReference type="PRINTS" id="PR00385">
    <property type="entry name" value="P450"/>
</dbReference>
<dbReference type="SUPFAM" id="SSF48264">
    <property type="entry name" value="Cytochrome P450"/>
    <property type="match status" value="1"/>
</dbReference>
<keyword evidence="6" id="KW-0812">Transmembrane</keyword>
<dbReference type="GO" id="GO:0016705">
    <property type="term" value="F:oxidoreductase activity, acting on paired donors, with incorporation or reduction of molecular oxygen"/>
    <property type="evidence" value="ECO:0007669"/>
    <property type="project" value="InterPro"/>
</dbReference>
<evidence type="ECO:0000256" key="4">
    <source>
        <dbReference type="ARBA" id="ARBA00023004"/>
    </source>
</evidence>
<evidence type="ECO:0000313" key="8">
    <source>
        <dbReference type="Proteomes" id="UP000809789"/>
    </source>
</evidence>
<evidence type="ECO:0000256" key="1">
    <source>
        <dbReference type="ARBA" id="ARBA00010617"/>
    </source>
</evidence>
<dbReference type="PRINTS" id="PR00463">
    <property type="entry name" value="EP450I"/>
</dbReference>
<keyword evidence="3" id="KW-0560">Oxidoreductase</keyword>
<keyword evidence="5" id="KW-0349">Heme</keyword>
<dbReference type="Gene3D" id="1.10.630.10">
    <property type="entry name" value="Cytochrome P450"/>
    <property type="match status" value="1"/>
</dbReference>
<dbReference type="GO" id="GO:0005506">
    <property type="term" value="F:iron ion binding"/>
    <property type="evidence" value="ECO:0007669"/>
    <property type="project" value="InterPro"/>
</dbReference>
<comment type="similarity">
    <text evidence="1">Belongs to the cytochrome P450 family.</text>
</comment>
<gene>
    <name evidence="7" type="ORF">KVT40_004417</name>
</gene>
<evidence type="ECO:0000256" key="2">
    <source>
        <dbReference type="ARBA" id="ARBA00022723"/>
    </source>
</evidence>
<keyword evidence="6" id="KW-1133">Transmembrane helix</keyword>
<accession>A0A8K0PK75</accession>
<dbReference type="InterPro" id="IPR050364">
    <property type="entry name" value="Cytochrome_P450_fung"/>
</dbReference>
<evidence type="ECO:0000256" key="3">
    <source>
        <dbReference type="ARBA" id="ARBA00023002"/>
    </source>
</evidence>
<evidence type="ECO:0008006" key="9">
    <source>
        <dbReference type="Google" id="ProtNLM"/>
    </source>
</evidence>
<dbReference type="InterPro" id="IPR002401">
    <property type="entry name" value="Cyt_P450_E_grp-I"/>
</dbReference>
<dbReference type="Proteomes" id="UP000809789">
    <property type="component" value="Unassembled WGS sequence"/>
</dbReference>
<dbReference type="GO" id="GO:0020037">
    <property type="term" value="F:heme binding"/>
    <property type="evidence" value="ECO:0007669"/>
    <property type="project" value="InterPro"/>
</dbReference>
<dbReference type="PANTHER" id="PTHR46300">
    <property type="entry name" value="P450, PUTATIVE (EUROFUNG)-RELATED-RELATED"/>
    <property type="match status" value="1"/>
</dbReference>
<dbReference type="InterPro" id="IPR001128">
    <property type="entry name" value="Cyt_P450"/>
</dbReference>